<dbReference type="AlphaFoldDB" id="A0A8X6UWX8"/>
<comment type="caution">
    <text evidence="1">The sequence shown here is derived from an EMBL/GenBank/DDBJ whole genome shotgun (WGS) entry which is preliminary data.</text>
</comment>
<protein>
    <submittedName>
        <fullName evidence="1">Uncharacterized protein</fullName>
    </submittedName>
</protein>
<accession>A0A8X6UWX8</accession>
<dbReference type="EMBL" id="BMAU01021012">
    <property type="protein sequence ID" value="GFX86628.1"/>
    <property type="molecule type" value="Genomic_DNA"/>
</dbReference>
<organism evidence="1 2">
    <name type="scientific">Trichonephila clavipes</name>
    <name type="common">Golden silk orbweaver</name>
    <name type="synonym">Nephila clavipes</name>
    <dbReference type="NCBI Taxonomy" id="2585209"/>
    <lineage>
        <taxon>Eukaryota</taxon>
        <taxon>Metazoa</taxon>
        <taxon>Ecdysozoa</taxon>
        <taxon>Arthropoda</taxon>
        <taxon>Chelicerata</taxon>
        <taxon>Arachnida</taxon>
        <taxon>Araneae</taxon>
        <taxon>Araneomorphae</taxon>
        <taxon>Entelegynae</taxon>
        <taxon>Araneoidea</taxon>
        <taxon>Nephilidae</taxon>
        <taxon>Trichonephila</taxon>
    </lineage>
</organism>
<sequence>MSLRTLYAYISSSKDVVVRCPLCFESMTFGHYYHQHTLQENFLKHRKECVFCMGLKSWPHGQRMKRENVQHVVECLKGFVARRKEDDRPPDYDLFEGVSSECKYFISMPHSLYDRSKDPTYVGFYDSVFEKPDIN</sequence>
<evidence type="ECO:0000313" key="1">
    <source>
        <dbReference type="EMBL" id="GFX86628.1"/>
    </source>
</evidence>
<gene>
    <name evidence="1" type="primary">AVEN_245741_1</name>
    <name evidence="1" type="ORF">TNCV_1994901</name>
</gene>
<evidence type="ECO:0000313" key="2">
    <source>
        <dbReference type="Proteomes" id="UP000887159"/>
    </source>
</evidence>
<dbReference type="Proteomes" id="UP000887159">
    <property type="component" value="Unassembled WGS sequence"/>
</dbReference>
<proteinExistence type="predicted"/>
<name>A0A8X6UWX8_TRICX</name>
<reference evidence="1" key="1">
    <citation type="submission" date="2020-08" db="EMBL/GenBank/DDBJ databases">
        <title>Multicomponent nature underlies the extraordinary mechanical properties of spider dragline silk.</title>
        <authorList>
            <person name="Kono N."/>
            <person name="Nakamura H."/>
            <person name="Mori M."/>
            <person name="Yoshida Y."/>
            <person name="Ohtoshi R."/>
            <person name="Malay A.D."/>
            <person name="Moran D.A.P."/>
            <person name="Tomita M."/>
            <person name="Numata K."/>
            <person name="Arakawa K."/>
        </authorList>
    </citation>
    <scope>NUCLEOTIDE SEQUENCE</scope>
</reference>
<keyword evidence="2" id="KW-1185">Reference proteome</keyword>